<keyword evidence="4 6" id="KW-0238">DNA-binding</keyword>
<dbReference type="InterPro" id="IPR013325">
    <property type="entry name" value="RNA_pol_sigma_r2"/>
</dbReference>
<dbReference type="STRING" id="550983.A4R26_19595"/>
<keyword evidence="5 6" id="KW-0804">Transcription</keyword>
<gene>
    <name evidence="9" type="ORF">A4R26_19595</name>
</gene>
<feature type="domain" description="RNA polymerase sigma factor 70 region 4 type 2" evidence="8">
    <location>
        <begin position="124"/>
        <end position="175"/>
    </location>
</feature>
<dbReference type="PROSITE" id="PS01063">
    <property type="entry name" value="SIGMA70_ECF"/>
    <property type="match status" value="1"/>
</dbReference>
<dbReference type="OrthoDB" id="1056775at2"/>
<dbReference type="NCBIfam" id="TIGR02937">
    <property type="entry name" value="sigma70-ECF"/>
    <property type="match status" value="1"/>
</dbReference>
<dbReference type="InterPro" id="IPR013249">
    <property type="entry name" value="RNA_pol_sigma70_r4_t2"/>
</dbReference>
<dbReference type="PANTHER" id="PTHR43133">
    <property type="entry name" value="RNA POLYMERASE ECF-TYPE SIGMA FACTO"/>
    <property type="match status" value="1"/>
</dbReference>
<accession>A0A1V9FQZ0</accession>
<dbReference type="EMBL" id="LWBP01000145">
    <property type="protein sequence ID" value="OQP60809.1"/>
    <property type="molecule type" value="Genomic_DNA"/>
</dbReference>
<reference evidence="10" key="1">
    <citation type="submission" date="2016-04" db="EMBL/GenBank/DDBJ databases">
        <authorList>
            <person name="Chen L."/>
            <person name="Zhuang W."/>
            <person name="Wang G."/>
        </authorList>
    </citation>
    <scope>NUCLEOTIDE SEQUENCE [LARGE SCALE GENOMIC DNA]</scope>
    <source>
        <strain evidence="10">208</strain>
    </source>
</reference>
<evidence type="ECO:0000313" key="9">
    <source>
        <dbReference type="EMBL" id="OQP60809.1"/>
    </source>
</evidence>
<organism evidence="9 10">
    <name type="scientific">Niastella populi</name>
    <dbReference type="NCBI Taxonomy" id="550983"/>
    <lineage>
        <taxon>Bacteria</taxon>
        <taxon>Pseudomonadati</taxon>
        <taxon>Bacteroidota</taxon>
        <taxon>Chitinophagia</taxon>
        <taxon>Chitinophagales</taxon>
        <taxon>Chitinophagaceae</taxon>
        <taxon>Niastella</taxon>
    </lineage>
</organism>
<dbReference type="InterPro" id="IPR039425">
    <property type="entry name" value="RNA_pol_sigma-70-like"/>
</dbReference>
<comment type="similarity">
    <text evidence="1 6">Belongs to the sigma-70 factor family. ECF subfamily.</text>
</comment>
<dbReference type="InterPro" id="IPR007627">
    <property type="entry name" value="RNA_pol_sigma70_r2"/>
</dbReference>
<dbReference type="Pfam" id="PF04542">
    <property type="entry name" value="Sigma70_r2"/>
    <property type="match status" value="1"/>
</dbReference>
<evidence type="ECO:0000256" key="5">
    <source>
        <dbReference type="ARBA" id="ARBA00023163"/>
    </source>
</evidence>
<dbReference type="Gene3D" id="1.10.10.10">
    <property type="entry name" value="Winged helix-like DNA-binding domain superfamily/Winged helix DNA-binding domain"/>
    <property type="match status" value="1"/>
</dbReference>
<dbReference type="InterPro" id="IPR036388">
    <property type="entry name" value="WH-like_DNA-bd_sf"/>
</dbReference>
<name>A0A1V9FQZ0_9BACT</name>
<dbReference type="Pfam" id="PF08281">
    <property type="entry name" value="Sigma70_r4_2"/>
    <property type="match status" value="1"/>
</dbReference>
<dbReference type="CDD" id="cd06171">
    <property type="entry name" value="Sigma70_r4"/>
    <property type="match status" value="1"/>
</dbReference>
<evidence type="ECO:0000259" key="8">
    <source>
        <dbReference type="Pfam" id="PF08281"/>
    </source>
</evidence>
<dbReference type="Gene3D" id="1.10.1740.10">
    <property type="match status" value="1"/>
</dbReference>
<dbReference type="SUPFAM" id="SSF88659">
    <property type="entry name" value="Sigma3 and sigma4 domains of RNA polymerase sigma factors"/>
    <property type="match status" value="1"/>
</dbReference>
<keyword evidence="3 6" id="KW-0731">Sigma factor</keyword>
<keyword evidence="2 6" id="KW-0805">Transcription regulation</keyword>
<dbReference type="InterPro" id="IPR014284">
    <property type="entry name" value="RNA_pol_sigma-70_dom"/>
</dbReference>
<evidence type="ECO:0000256" key="6">
    <source>
        <dbReference type="RuleBase" id="RU000716"/>
    </source>
</evidence>
<keyword evidence="10" id="KW-1185">Reference proteome</keyword>
<comment type="caution">
    <text evidence="9">The sequence shown here is derived from an EMBL/GenBank/DDBJ whole genome shotgun (WGS) entry which is preliminary data.</text>
</comment>
<dbReference type="Proteomes" id="UP000192276">
    <property type="component" value="Unassembled WGS sequence"/>
</dbReference>
<dbReference type="PANTHER" id="PTHR43133:SF51">
    <property type="entry name" value="RNA POLYMERASE SIGMA FACTOR"/>
    <property type="match status" value="1"/>
</dbReference>
<dbReference type="GO" id="GO:0016987">
    <property type="term" value="F:sigma factor activity"/>
    <property type="evidence" value="ECO:0007669"/>
    <property type="project" value="UniProtKB-KW"/>
</dbReference>
<dbReference type="GO" id="GO:0003677">
    <property type="term" value="F:DNA binding"/>
    <property type="evidence" value="ECO:0007669"/>
    <property type="project" value="UniProtKB-KW"/>
</dbReference>
<dbReference type="GO" id="GO:0006352">
    <property type="term" value="P:DNA-templated transcription initiation"/>
    <property type="evidence" value="ECO:0007669"/>
    <property type="project" value="InterPro"/>
</dbReference>
<evidence type="ECO:0000256" key="1">
    <source>
        <dbReference type="ARBA" id="ARBA00010641"/>
    </source>
</evidence>
<dbReference type="InterPro" id="IPR000838">
    <property type="entry name" value="RNA_pol_sigma70_ECF_CS"/>
</dbReference>
<dbReference type="RefSeq" id="WP_081164269.1">
    <property type="nucleotide sequence ID" value="NZ_LWBP01000145.1"/>
</dbReference>
<evidence type="ECO:0000256" key="4">
    <source>
        <dbReference type="ARBA" id="ARBA00023125"/>
    </source>
</evidence>
<evidence type="ECO:0000256" key="2">
    <source>
        <dbReference type="ARBA" id="ARBA00023015"/>
    </source>
</evidence>
<proteinExistence type="inferred from homology"/>
<protein>
    <recommendedName>
        <fullName evidence="6">RNA polymerase sigma factor</fullName>
    </recommendedName>
</protein>
<evidence type="ECO:0000256" key="3">
    <source>
        <dbReference type="ARBA" id="ARBA00023082"/>
    </source>
</evidence>
<feature type="domain" description="RNA polymerase sigma-70 region 2" evidence="7">
    <location>
        <begin position="27"/>
        <end position="93"/>
    </location>
</feature>
<sequence>MELTANIIRDELVEGCKRGDAHCYQLLYRKYSKAMYNTSLRIVNNTADAEDVLQESFLDAFRSLHDFHYRSTFGAWLKKIVINKSINILRKRRNDLTDIESTELQAVTEEETVSEEDIQYKVEEVKKMISRLPDGYRTVLSLYLLEGYDHEEISQILNISHNTVRTQYVRAKQKLLTFLKQGV</sequence>
<dbReference type="InterPro" id="IPR013324">
    <property type="entry name" value="RNA_pol_sigma_r3/r4-like"/>
</dbReference>
<evidence type="ECO:0000313" key="10">
    <source>
        <dbReference type="Proteomes" id="UP000192276"/>
    </source>
</evidence>
<evidence type="ECO:0000259" key="7">
    <source>
        <dbReference type="Pfam" id="PF04542"/>
    </source>
</evidence>
<dbReference type="SUPFAM" id="SSF88946">
    <property type="entry name" value="Sigma2 domain of RNA polymerase sigma factors"/>
    <property type="match status" value="1"/>
</dbReference>
<dbReference type="AlphaFoldDB" id="A0A1V9FQZ0"/>